<keyword evidence="1" id="KW-0472">Membrane</keyword>
<dbReference type="EMBL" id="JBHMBK010000002">
    <property type="protein sequence ID" value="MFB9683054.1"/>
    <property type="molecule type" value="Genomic_DNA"/>
</dbReference>
<evidence type="ECO:0000313" key="2">
    <source>
        <dbReference type="EMBL" id="MFB9683054.1"/>
    </source>
</evidence>
<keyword evidence="1" id="KW-0812">Transmembrane</keyword>
<feature type="transmembrane region" description="Helical" evidence="1">
    <location>
        <begin position="37"/>
        <end position="55"/>
    </location>
</feature>
<organism evidence="2 3">
    <name type="scientific">Amycolatopsis plumensis</name>
    <dbReference type="NCBI Taxonomy" id="236508"/>
    <lineage>
        <taxon>Bacteria</taxon>
        <taxon>Bacillati</taxon>
        <taxon>Actinomycetota</taxon>
        <taxon>Actinomycetes</taxon>
        <taxon>Pseudonocardiales</taxon>
        <taxon>Pseudonocardiaceae</taxon>
        <taxon>Amycolatopsis</taxon>
    </lineage>
</organism>
<accession>A0ABV5TVA8</accession>
<protein>
    <submittedName>
        <fullName evidence="2">Uncharacterized protein</fullName>
    </submittedName>
</protein>
<comment type="caution">
    <text evidence="2">The sequence shown here is derived from an EMBL/GenBank/DDBJ whole genome shotgun (WGS) entry which is preliminary data.</text>
</comment>
<evidence type="ECO:0000313" key="3">
    <source>
        <dbReference type="Proteomes" id="UP001589535"/>
    </source>
</evidence>
<name>A0ABV5TVA8_9PSEU</name>
<keyword evidence="1" id="KW-1133">Transmembrane helix</keyword>
<sequence>MSDGFGLPPRRELPDDVRDRLRAGLHEGMAKRRPSRVWYAAAAAVLVLAVGAVVVTRQLRQPADVPPAVPNGLKLDGALAKTALDRCWAAVQAEGKTGRVAPREDWVPLFTDELGGDAVVAATAAGKPMFCETTGTTVTLSDPAATPAYAPGSRSGLLLRSATGLVGGVLDPGWKKASFAVLTPRGSSGNDLEASPVSRQFAAFTRVASDQARFALIDTGAGPPRQVDLPAAPAPLLAVTDRPEPADRTSTAGRVLGDCLADAEEAVPDAAAYRPGPLLQEDGYQVIMGRRGDRVIVCTREPDYQRPGRTQARAYPDLMGDRRAAARHLSVSTLGATEAGGEPGRSRTPFAAVVPSTAAGVSVGFGGGMSAEGVVVDGMFVVWVPKERPWTGVTVNVVARDVRGAVVYEGELPL</sequence>
<dbReference type="RefSeq" id="WP_378189088.1">
    <property type="nucleotide sequence ID" value="NZ_JBHMBK010000002.1"/>
</dbReference>
<keyword evidence="3" id="KW-1185">Reference proteome</keyword>
<reference evidence="2 3" key="1">
    <citation type="submission" date="2024-09" db="EMBL/GenBank/DDBJ databases">
        <authorList>
            <person name="Sun Q."/>
            <person name="Mori K."/>
        </authorList>
    </citation>
    <scope>NUCLEOTIDE SEQUENCE [LARGE SCALE GENOMIC DNA]</scope>
    <source>
        <strain evidence="2 3">JCM 13852</strain>
    </source>
</reference>
<dbReference type="Proteomes" id="UP001589535">
    <property type="component" value="Unassembled WGS sequence"/>
</dbReference>
<evidence type="ECO:0000256" key="1">
    <source>
        <dbReference type="SAM" id="Phobius"/>
    </source>
</evidence>
<gene>
    <name evidence="2" type="ORF">ACFFTO_02575</name>
</gene>
<proteinExistence type="predicted"/>